<evidence type="ECO:0000256" key="7">
    <source>
        <dbReference type="ARBA" id="ARBA00023065"/>
    </source>
</evidence>
<feature type="domain" description="NADP-dependent oxidoreductase" evidence="10">
    <location>
        <begin position="18"/>
        <end position="314"/>
    </location>
</feature>
<evidence type="ECO:0000256" key="1">
    <source>
        <dbReference type="ARBA" id="ARBA00004127"/>
    </source>
</evidence>
<dbReference type="NCBIfam" id="TIGR01297">
    <property type="entry name" value="CDF"/>
    <property type="match status" value="1"/>
</dbReference>
<dbReference type="Pfam" id="PF00248">
    <property type="entry name" value="Aldo_ket_red"/>
    <property type="match status" value="1"/>
</dbReference>
<dbReference type="GO" id="GO:0016020">
    <property type="term" value="C:membrane"/>
    <property type="evidence" value="ECO:0007669"/>
    <property type="project" value="InterPro"/>
</dbReference>
<dbReference type="Pfam" id="PF16916">
    <property type="entry name" value="ZT_dimer"/>
    <property type="match status" value="1"/>
</dbReference>
<dbReference type="SUPFAM" id="SSF51430">
    <property type="entry name" value="NAD(P)-linked oxidoreductase"/>
    <property type="match status" value="1"/>
</dbReference>
<dbReference type="GO" id="GO:0016491">
    <property type="term" value="F:oxidoreductase activity"/>
    <property type="evidence" value="ECO:0007669"/>
    <property type="project" value="UniProtKB-KW"/>
</dbReference>
<dbReference type="OrthoDB" id="78296at2759"/>
<gene>
    <name evidence="13" type="ORF">C2E21_1724</name>
</gene>
<dbReference type="Gene3D" id="3.20.20.100">
    <property type="entry name" value="NADP-dependent oxidoreductase domain"/>
    <property type="match status" value="1"/>
</dbReference>
<dbReference type="PANTHER" id="PTHR43625">
    <property type="entry name" value="AFLATOXIN B1 ALDEHYDE REDUCTASE"/>
    <property type="match status" value="1"/>
</dbReference>
<evidence type="ECO:0000256" key="8">
    <source>
        <dbReference type="ARBA" id="ARBA00023136"/>
    </source>
</evidence>
<evidence type="ECO:0000256" key="4">
    <source>
        <dbReference type="ARBA" id="ARBA00022692"/>
    </source>
</evidence>
<evidence type="ECO:0000256" key="3">
    <source>
        <dbReference type="ARBA" id="ARBA00022448"/>
    </source>
</evidence>
<evidence type="ECO:0000259" key="12">
    <source>
        <dbReference type="Pfam" id="PF16916"/>
    </source>
</evidence>
<dbReference type="Pfam" id="PF01545">
    <property type="entry name" value="Cation_efflux"/>
    <property type="match status" value="1"/>
</dbReference>
<dbReference type="SUPFAM" id="SSF161111">
    <property type="entry name" value="Cation efflux protein transmembrane domain-like"/>
    <property type="match status" value="1"/>
</dbReference>
<feature type="domain" description="Cation efflux protein cytoplasmic" evidence="12">
    <location>
        <begin position="625"/>
        <end position="684"/>
    </location>
</feature>
<dbReference type="EMBL" id="LHPG02000003">
    <property type="protein sequence ID" value="PRW59960.1"/>
    <property type="molecule type" value="Genomic_DNA"/>
</dbReference>
<dbReference type="Proteomes" id="UP000239899">
    <property type="component" value="Unassembled WGS sequence"/>
</dbReference>
<organism evidence="13 14">
    <name type="scientific">Chlorella sorokiniana</name>
    <name type="common">Freshwater green alga</name>
    <dbReference type="NCBI Taxonomy" id="3076"/>
    <lineage>
        <taxon>Eukaryota</taxon>
        <taxon>Viridiplantae</taxon>
        <taxon>Chlorophyta</taxon>
        <taxon>core chlorophytes</taxon>
        <taxon>Trebouxiophyceae</taxon>
        <taxon>Chlorellales</taxon>
        <taxon>Chlorellaceae</taxon>
        <taxon>Chlorella clade</taxon>
        <taxon>Chlorella</taxon>
    </lineage>
</organism>
<dbReference type="Gene3D" id="1.20.1510.10">
    <property type="entry name" value="Cation efflux protein transmembrane domain"/>
    <property type="match status" value="1"/>
</dbReference>
<dbReference type="GO" id="GO:0005737">
    <property type="term" value="C:cytoplasm"/>
    <property type="evidence" value="ECO:0007669"/>
    <property type="project" value="TreeGrafter"/>
</dbReference>
<comment type="caution">
    <text evidence="13">The sequence shown here is derived from an EMBL/GenBank/DDBJ whole genome shotgun (WGS) entry which is preliminary data.</text>
</comment>
<keyword evidence="3" id="KW-0813">Transport</keyword>
<dbReference type="InterPro" id="IPR050791">
    <property type="entry name" value="Aldo-Keto_reductase"/>
</dbReference>
<dbReference type="PANTHER" id="PTHR43625:SF40">
    <property type="entry name" value="ALDO-KETO REDUCTASE YAKC [NADP(+)]"/>
    <property type="match status" value="1"/>
</dbReference>
<protein>
    <submittedName>
        <fullName evidence="13">Aldo-keto reductase 2</fullName>
    </submittedName>
</protein>
<evidence type="ECO:0000256" key="6">
    <source>
        <dbReference type="ARBA" id="ARBA00023002"/>
    </source>
</evidence>
<dbReference type="GO" id="GO:0012505">
    <property type="term" value="C:endomembrane system"/>
    <property type="evidence" value="ECO:0007669"/>
    <property type="project" value="UniProtKB-SubCell"/>
</dbReference>
<proteinExistence type="inferred from homology"/>
<dbReference type="InterPro" id="IPR058533">
    <property type="entry name" value="Cation_efflux_TM"/>
</dbReference>
<dbReference type="InterPro" id="IPR027470">
    <property type="entry name" value="Cation_efflux_CTD"/>
</dbReference>
<keyword evidence="8 9" id="KW-0472">Membrane</keyword>
<keyword evidence="4 9" id="KW-0812">Transmembrane</keyword>
<dbReference type="Gene3D" id="3.30.70.1350">
    <property type="entry name" value="Cation efflux protein, cytoplasmic domain"/>
    <property type="match status" value="1"/>
</dbReference>
<evidence type="ECO:0000313" key="13">
    <source>
        <dbReference type="EMBL" id="PRW59960.1"/>
    </source>
</evidence>
<reference evidence="13 14" key="1">
    <citation type="journal article" date="2018" name="Plant J.">
        <title>Genome sequences of Chlorella sorokiniana UTEX 1602 and Micractinium conductrix SAG 241.80: implications to maltose excretion by a green alga.</title>
        <authorList>
            <person name="Arriola M.B."/>
            <person name="Velmurugan N."/>
            <person name="Zhang Y."/>
            <person name="Plunkett M.H."/>
            <person name="Hondzo H."/>
            <person name="Barney B.M."/>
        </authorList>
    </citation>
    <scope>NUCLEOTIDE SEQUENCE [LARGE SCALE GENOMIC DNA]</scope>
    <source>
        <strain evidence="14">UTEX 1602</strain>
    </source>
</reference>
<sequence length="694" mass="75303">MPLPARKLGSQGCEASAIGLGCMSLVPGGGFYDPEGLTEDEAVAVIHRALDLGITMFNTSDLYGPYTGETVLGKALAGRRGGVVVATKWGPMFKDGQLQADFSPANARRCCEGSLSRLQLDCIDVFILRGPVPAGVSLEETMHELKVLVNEGKIKHLGLSEVSAAQVRACHAIHPISCVELEWSLFSRDAERDIVPTLRELGIGVLAYSPLGRGLLAGRFASTADLGEKDFRRWGQPRFAGEAFEHNRQLAAKVAAIAERKGCTPAQLALAWLLAQRDDIIPIPGTKSAGRLEENAGAADVCLTPEDLAELEAAVPEGAVQGDRYAGLQHTTYHAAYSDAIERLRDFKRDHVQLQRLLAKTPTLSRKQRRSLQAYYLRQNELIDALLQTEQIHRGLFTNDAHREEAQVRRALALSFAANCLLLVVRTALALLSGSLSLVIATLDAVLDVVSSIMLYWSAHQARQRNKYQYPVGKERMEPLGIIVFSVIMGTAAFQVIVEGVKALLSGAAPDLGGKMGIVVGGTLGVVAMKLALFLYCRGSPSPAVAAFALDHLNDVLVNGVGLAGAVLGARVAAFWDPAIAIALSLWVVWTWGGQARQHLVNLVGRSAPPDLLQRLTYLAFYHDERVQKIDTVRAFTLGNSYIAEVDIVLDPLMTLREAHDIGESLQVKLELLPEVSRAYVHIDYEYTHAPEHS</sequence>
<feature type="transmembrane region" description="Helical" evidence="9">
    <location>
        <begin position="574"/>
        <end position="593"/>
    </location>
</feature>
<dbReference type="AlphaFoldDB" id="A0A2P6U0X8"/>
<evidence type="ECO:0000313" key="14">
    <source>
        <dbReference type="Proteomes" id="UP000239899"/>
    </source>
</evidence>
<keyword evidence="5 9" id="KW-1133">Transmembrane helix</keyword>
<accession>A0A2P6U0X8</accession>
<dbReference type="InterPro" id="IPR023210">
    <property type="entry name" value="NADP_OxRdtase_dom"/>
</dbReference>
<keyword evidence="14" id="KW-1185">Reference proteome</keyword>
<dbReference type="InterPro" id="IPR036812">
    <property type="entry name" value="NAD(P)_OxRdtase_dom_sf"/>
</dbReference>
<dbReference type="InterPro" id="IPR036837">
    <property type="entry name" value="Cation_efflux_CTD_sf"/>
</dbReference>
<comment type="subcellular location">
    <subcellularLocation>
        <location evidence="1">Endomembrane system</location>
        <topology evidence="1">Multi-pass membrane protein</topology>
    </subcellularLocation>
</comment>
<feature type="transmembrane region" description="Helical" evidence="9">
    <location>
        <begin position="518"/>
        <end position="537"/>
    </location>
</feature>
<feature type="domain" description="Cation efflux protein transmembrane" evidence="11">
    <location>
        <begin position="413"/>
        <end position="603"/>
    </location>
</feature>
<evidence type="ECO:0000256" key="2">
    <source>
        <dbReference type="ARBA" id="ARBA00008873"/>
    </source>
</evidence>
<keyword evidence="6" id="KW-0560">Oxidoreductase</keyword>
<keyword evidence="7" id="KW-0406">Ion transport</keyword>
<dbReference type="FunFam" id="3.30.70.1350:FF:000001">
    <property type="entry name" value="Metal tolerance protein 11"/>
    <property type="match status" value="1"/>
</dbReference>
<evidence type="ECO:0000256" key="9">
    <source>
        <dbReference type="SAM" id="Phobius"/>
    </source>
</evidence>
<dbReference type="SUPFAM" id="SSF160240">
    <property type="entry name" value="Cation efflux protein cytoplasmic domain-like"/>
    <property type="match status" value="1"/>
</dbReference>
<feature type="transmembrane region" description="Helical" evidence="9">
    <location>
        <begin position="480"/>
        <end position="498"/>
    </location>
</feature>
<comment type="similarity">
    <text evidence="2">Belongs to the cation diffusion facilitator (CDF) transporter (TC 2.A.4) family. SLC30A subfamily.</text>
</comment>
<feature type="transmembrane region" description="Helical" evidence="9">
    <location>
        <begin position="544"/>
        <end position="568"/>
    </location>
</feature>
<dbReference type="GO" id="GO:0008324">
    <property type="term" value="F:monoatomic cation transmembrane transporter activity"/>
    <property type="evidence" value="ECO:0007669"/>
    <property type="project" value="InterPro"/>
</dbReference>
<feature type="transmembrane region" description="Helical" evidence="9">
    <location>
        <begin position="438"/>
        <end position="459"/>
    </location>
</feature>
<dbReference type="InterPro" id="IPR002524">
    <property type="entry name" value="Cation_efflux"/>
</dbReference>
<evidence type="ECO:0000259" key="11">
    <source>
        <dbReference type="Pfam" id="PF01545"/>
    </source>
</evidence>
<evidence type="ECO:0000256" key="5">
    <source>
        <dbReference type="ARBA" id="ARBA00022989"/>
    </source>
</evidence>
<dbReference type="STRING" id="3076.A0A2P6U0X8"/>
<dbReference type="InterPro" id="IPR027469">
    <property type="entry name" value="Cation_efflux_TMD_sf"/>
</dbReference>
<name>A0A2P6U0X8_CHLSO</name>
<evidence type="ECO:0000259" key="10">
    <source>
        <dbReference type="Pfam" id="PF00248"/>
    </source>
</evidence>